<dbReference type="OrthoDB" id="2619783at2"/>
<keyword evidence="1" id="KW-0175">Coiled coil</keyword>
<evidence type="ECO:0008006" key="4">
    <source>
        <dbReference type="Google" id="ProtNLM"/>
    </source>
</evidence>
<evidence type="ECO:0000256" key="1">
    <source>
        <dbReference type="SAM" id="Coils"/>
    </source>
</evidence>
<keyword evidence="3" id="KW-1185">Reference proteome</keyword>
<gene>
    <name evidence="2" type="ORF">GS18_0218160</name>
</gene>
<dbReference type="Pfam" id="PF10835">
    <property type="entry name" value="DUF2573"/>
    <property type="match status" value="1"/>
</dbReference>
<proteinExistence type="predicted"/>
<dbReference type="STRING" id="246786.GS18_0218160"/>
<evidence type="ECO:0000313" key="3">
    <source>
        <dbReference type="Proteomes" id="UP000028549"/>
    </source>
</evidence>
<comment type="caution">
    <text evidence="2">The sequence shown here is derived from an EMBL/GenBank/DDBJ whole genome shotgun (WGS) entry which is preliminary data.</text>
</comment>
<dbReference type="EMBL" id="JNVC02000015">
    <property type="protein sequence ID" value="KEZ47909.1"/>
    <property type="molecule type" value="Genomic_DNA"/>
</dbReference>
<dbReference type="Proteomes" id="UP000028549">
    <property type="component" value="Unassembled WGS sequence"/>
</dbReference>
<name>A0A084GKP7_METID</name>
<evidence type="ECO:0000313" key="2">
    <source>
        <dbReference type="EMBL" id="KEZ47909.1"/>
    </source>
</evidence>
<feature type="coiled-coil region" evidence="1">
    <location>
        <begin position="56"/>
        <end position="83"/>
    </location>
</feature>
<reference evidence="2 3" key="1">
    <citation type="journal article" date="2005" name="Int. J. Syst. Evol. Microbiol.">
        <title>Bacillus cibi sp. nov., isolated from jeotgal, a traditional Korean fermented seafood.</title>
        <authorList>
            <person name="Yoon J.H."/>
            <person name="Lee C.H."/>
            <person name="Oh T.K."/>
        </authorList>
    </citation>
    <scope>NUCLEOTIDE SEQUENCE [LARGE SCALE GENOMIC DNA]</scope>
    <source>
        <strain evidence="2 3">DSM 16189</strain>
    </source>
</reference>
<accession>A0A084GKP7</accession>
<organism evidence="2 3">
    <name type="scientific">Metabacillus indicus</name>
    <name type="common">Bacillus indicus</name>
    <dbReference type="NCBI Taxonomy" id="246786"/>
    <lineage>
        <taxon>Bacteria</taxon>
        <taxon>Bacillati</taxon>
        <taxon>Bacillota</taxon>
        <taxon>Bacilli</taxon>
        <taxon>Bacillales</taxon>
        <taxon>Bacillaceae</taxon>
        <taxon>Metabacillus</taxon>
    </lineage>
</organism>
<sequence length="87" mass="10289">MQNELNAPLDGLLEKYTELLLGEATPELKEKVKLWVLYSHIAKSMPPLVKHWNETYPEEKEMVKELISEIKQLNEQHRMSQTNKKRT</sequence>
<protein>
    <recommendedName>
        <fullName evidence="4">DUF2573 domain-containing protein</fullName>
    </recommendedName>
</protein>
<dbReference type="AlphaFoldDB" id="A0A084GKP7"/>
<dbReference type="InterPro" id="IPR020393">
    <property type="entry name" value="Uncharacterised_YusU"/>
</dbReference>
<dbReference type="RefSeq" id="WP_029566676.1">
    <property type="nucleotide sequence ID" value="NZ_CANLZQ010000007.1"/>
</dbReference>